<feature type="signal peptide" evidence="1">
    <location>
        <begin position="1"/>
        <end position="24"/>
    </location>
</feature>
<proteinExistence type="predicted"/>
<sequence>MKKWMLLLSLVLMIVIVNCGQAQAAEETATKDITFEELNDENVFIKQSRRGTCTLASSAMIMRRAAMLAGFENWEDITESSVGSVAWREGVGISWTFTYDGVTMTHDYVSSVEDLKKLLEEHPEGIVAYDSNKPHAIALTDYDAETDTFYCSDPAECCAKARVPVSEAIISLENVDVVWYVTSPSNLSAPVMAAAEANEAEENTEAQSVIPEIETAPVTSLDNLSHTELKLEMN</sequence>
<accession>A0A3E2TMR3</accession>
<evidence type="ECO:0000313" key="2">
    <source>
        <dbReference type="EMBL" id="RGB79656.1"/>
    </source>
</evidence>
<feature type="chain" id="PRO_5017823276" description="Peptidase C39-like domain-containing protein" evidence="1">
    <location>
        <begin position="25"/>
        <end position="234"/>
    </location>
</feature>
<evidence type="ECO:0000313" key="3">
    <source>
        <dbReference type="Proteomes" id="UP000260773"/>
    </source>
</evidence>
<dbReference type="RefSeq" id="WP_117528466.1">
    <property type="nucleotide sequence ID" value="NZ_JAJCNA010000018.1"/>
</dbReference>
<organism evidence="2 3">
    <name type="scientific">Coprococcus catus</name>
    <dbReference type="NCBI Taxonomy" id="116085"/>
    <lineage>
        <taxon>Bacteria</taxon>
        <taxon>Bacillati</taxon>
        <taxon>Bacillota</taxon>
        <taxon>Clostridia</taxon>
        <taxon>Lachnospirales</taxon>
        <taxon>Lachnospiraceae</taxon>
        <taxon>Coprococcus</taxon>
    </lineage>
</organism>
<dbReference type="Proteomes" id="UP000260773">
    <property type="component" value="Unassembled WGS sequence"/>
</dbReference>
<dbReference type="EMBL" id="QVEP01000021">
    <property type="protein sequence ID" value="RGB79656.1"/>
    <property type="molecule type" value="Genomic_DNA"/>
</dbReference>
<evidence type="ECO:0000256" key="1">
    <source>
        <dbReference type="SAM" id="SignalP"/>
    </source>
</evidence>
<evidence type="ECO:0008006" key="4">
    <source>
        <dbReference type="Google" id="ProtNLM"/>
    </source>
</evidence>
<gene>
    <name evidence="2" type="ORF">DW070_09370</name>
</gene>
<comment type="caution">
    <text evidence="2">The sequence shown here is derived from an EMBL/GenBank/DDBJ whole genome shotgun (WGS) entry which is preliminary data.</text>
</comment>
<reference evidence="2 3" key="1">
    <citation type="submission" date="2018-08" db="EMBL/GenBank/DDBJ databases">
        <title>A genome reference for cultivated species of the human gut microbiota.</title>
        <authorList>
            <person name="Zou Y."/>
            <person name="Xue W."/>
            <person name="Luo G."/>
        </authorList>
    </citation>
    <scope>NUCLEOTIDE SEQUENCE [LARGE SCALE GENOMIC DNA]</scope>
    <source>
        <strain evidence="2 3">AF45-17</strain>
    </source>
</reference>
<keyword evidence="1" id="KW-0732">Signal</keyword>
<dbReference type="AlphaFoldDB" id="A0A3E2TMR3"/>
<name>A0A3E2TMR3_9FIRM</name>
<protein>
    <recommendedName>
        <fullName evidence="4">Peptidase C39-like domain-containing protein</fullName>
    </recommendedName>
</protein>